<name>A0A172TCA9_9DEIO</name>
<reference evidence="2 3" key="1">
    <citation type="submission" date="2015-01" db="EMBL/GenBank/DDBJ databases">
        <title>Deinococcus puniceus/DY1/ whole genome sequencing.</title>
        <authorList>
            <person name="Kim M.K."/>
            <person name="Srinivasan S."/>
            <person name="Lee J.-J."/>
        </authorList>
    </citation>
    <scope>NUCLEOTIDE SEQUENCE [LARGE SCALE GENOMIC DNA]</scope>
    <source>
        <strain evidence="2 3">DY1</strain>
    </source>
</reference>
<evidence type="ECO:0000313" key="2">
    <source>
        <dbReference type="EMBL" id="ANE44650.1"/>
    </source>
</evidence>
<dbReference type="PATRIC" id="fig|1182568.3.peg.2841"/>
<keyword evidence="1" id="KW-0812">Transmembrane</keyword>
<keyword evidence="3" id="KW-1185">Reference proteome</keyword>
<feature type="transmembrane region" description="Helical" evidence="1">
    <location>
        <begin position="95"/>
        <end position="119"/>
    </location>
</feature>
<feature type="transmembrane region" description="Helical" evidence="1">
    <location>
        <begin position="140"/>
        <end position="170"/>
    </location>
</feature>
<gene>
    <name evidence="2" type="ORF">SU48_13775</name>
</gene>
<keyword evidence="1" id="KW-0472">Membrane</keyword>
<dbReference type="STRING" id="1182568.SU48_13775"/>
<dbReference type="KEGG" id="dpu:SU48_13775"/>
<evidence type="ECO:0000256" key="1">
    <source>
        <dbReference type="SAM" id="Phobius"/>
    </source>
</evidence>
<proteinExistence type="predicted"/>
<dbReference type="EMBL" id="CP011387">
    <property type="protein sequence ID" value="ANE44650.1"/>
    <property type="molecule type" value="Genomic_DNA"/>
</dbReference>
<evidence type="ECO:0000313" key="3">
    <source>
        <dbReference type="Proteomes" id="UP000077363"/>
    </source>
</evidence>
<dbReference type="Proteomes" id="UP000077363">
    <property type="component" value="Chromosome"/>
</dbReference>
<dbReference type="AlphaFoldDB" id="A0A172TCA9"/>
<organism evidence="2 3">
    <name type="scientific">Deinococcus puniceus</name>
    <dbReference type="NCBI Taxonomy" id="1182568"/>
    <lineage>
        <taxon>Bacteria</taxon>
        <taxon>Thermotogati</taxon>
        <taxon>Deinococcota</taxon>
        <taxon>Deinococci</taxon>
        <taxon>Deinococcales</taxon>
        <taxon>Deinococcaceae</taxon>
        <taxon>Deinococcus</taxon>
    </lineage>
</organism>
<evidence type="ECO:0008006" key="4">
    <source>
        <dbReference type="Google" id="ProtNLM"/>
    </source>
</evidence>
<feature type="transmembrane region" description="Helical" evidence="1">
    <location>
        <begin position="190"/>
        <end position="214"/>
    </location>
</feature>
<protein>
    <recommendedName>
        <fullName evidence="4">DUF4013 domain-containing protein</fullName>
    </recommendedName>
</protein>
<feature type="transmembrane region" description="Helical" evidence="1">
    <location>
        <begin position="12"/>
        <end position="30"/>
    </location>
</feature>
<keyword evidence="1" id="KW-1133">Transmembrane helix</keyword>
<accession>A0A172TCA9</accession>
<sequence length="236" mass="25354">MSSPQARAGVLRGALALLTLLPGWVLNLGYRWDVATRLYLGTVPTFPPLRWSRRVVRQGLVVWGVIAISLSPGAVLALLGGGARLARAQALAQGLWLLAGLLLLAAFLLVPAGMTRLGCQGDRTVFTAPWRLWRPVRLRLGAYLYAWCIAGSAIAVSLAVPAVLGAAGWLSLWTWVHTVPALRPPPALHSITVLEGLAFLLNTVLFFVLSVWAWQVAGYAFTVALYGGYPQGKPVD</sequence>
<feature type="transmembrane region" description="Helical" evidence="1">
    <location>
        <begin position="60"/>
        <end position="83"/>
    </location>
</feature>